<dbReference type="InterPro" id="IPR036770">
    <property type="entry name" value="Ankyrin_rpt-contain_sf"/>
</dbReference>
<dbReference type="Pfam" id="PF12796">
    <property type="entry name" value="Ank_2"/>
    <property type="match status" value="1"/>
</dbReference>
<evidence type="ECO:0000256" key="4">
    <source>
        <dbReference type="SAM" id="MobiDB-lite"/>
    </source>
</evidence>
<evidence type="ECO:0000256" key="2">
    <source>
        <dbReference type="ARBA" id="ARBA00023043"/>
    </source>
</evidence>
<dbReference type="AlphaFoldDB" id="A0A3L8PU43"/>
<dbReference type="OrthoDB" id="928522at2"/>
<dbReference type="SMART" id="SM00248">
    <property type="entry name" value="ANK"/>
    <property type="match status" value="2"/>
</dbReference>
<proteinExistence type="predicted"/>
<evidence type="ECO:0000313" key="5">
    <source>
        <dbReference type="EMBL" id="RLV58937.1"/>
    </source>
</evidence>
<dbReference type="GO" id="GO:0005737">
    <property type="term" value="C:cytoplasm"/>
    <property type="evidence" value="ECO:0007669"/>
    <property type="project" value="TreeGrafter"/>
</dbReference>
<sequence length="304" mass="33201">LDEACKITEGAIQQGSEGITGVMQQAAQDLKVKSNAQYHVANSNAQHDASKIQPSTVVSFRELEQRSLEEERNSIAALNESPTLSVSRQQTTSTSISPVASNGDTKKPILEKKDDVVILEMIGGDLPSRHREALSARALPSPAPRPQPSPEIRNKLKPDLELESQSTSVANKNVESETDLNSRLLNACQKGDTSKLKEQLPPTFDVNQPLQFSSLQEKVTLLHVACVQGHVEIIDYLISRGANVNAVTELGFTPLYFAILRSQSQVVERLIKENVNIDIETQGKTPLQLAIARGDDAIVQLLNL</sequence>
<organism evidence="5 6">
    <name type="scientific">Parashewanella curva</name>
    <dbReference type="NCBI Taxonomy" id="2338552"/>
    <lineage>
        <taxon>Bacteria</taxon>
        <taxon>Pseudomonadati</taxon>
        <taxon>Pseudomonadota</taxon>
        <taxon>Gammaproteobacteria</taxon>
        <taxon>Alteromonadales</taxon>
        <taxon>Shewanellaceae</taxon>
        <taxon>Parashewanella</taxon>
    </lineage>
</organism>
<feature type="region of interest" description="Disordered" evidence="4">
    <location>
        <begin position="71"/>
        <end position="106"/>
    </location>
</feature>
<reference evidence="5 6" key="1">
    <citation type="submission" date="2018-09" db="EMBL/GenBank/DDBJ databases">
        <title>Phylogeny of the Shewanellaceae, and recommendation for two new genera, Pseudoshewanella and Parashewanella.</title>
        <authorList>
            <person name="Wang G."/>
        </authorList>
    </citation>
    <scope>NUCLEOTIDE SEQUENCE [LARGE SCALE GENOMIC DNA]</scope>
    <source>
        <strain evidence="5 6">C51</strain>
    </source>
</reference>
<gene>
    <name evidence="5" type="ORF">D5018_14825</name>
</gene>
<dbReference type="InterPro" id="IPR002110">
    <property type="entry name" value="Ankyrin_rpt"/>
</dbReference>
<feature type="repeat" description="ANK" evidence="3">
    <location>
        <begin position="282"/>
        <end position="304"/>
    </location>
</feature>
<dbReference type="PANTHER" id="PTHR24198">
    <property type="entry name" value="ANKYRIN REPEAT AND PROTEIN KINASE DOMAIN-CONTAINING PROTEIN"/>
    <property type="match status" value="1"/>
</dbReference>
<keyword evidence="1" id="KW-0677">Repeat</keyword>
<feature type="compositionally biased region" description="Polar residues" evidence="4">
    <location>
        <begin position="80"/>
        <end position="103"/>
    </location>
</feature>
<dbReference type="EMBL" id="QZEI01000050">
    <property type="protein sequence ID" value="RLV58937.1"/>
    <property type="molecule type" value="Genomic_DNA"/>
</dbReference>
<protein>
    <submittedName>
        <fullName evidence="5">Ankyrin repeat domain-containing protein</fullName>
    </submittedName>
</protein>
<dbReference type="RefSeq" id="WP_133309305.1">
    <property type="nucleotide sequence ID" value="NZ_ML014799.1"/>
</dbReference>
<keyword evidence="6" id="KW-1185">Reference proteome</keyword>
<dbReference type="PANTHER" id="PTHR24198:SF165">
    <property type="entry name" value="ANKYRIN REPEAT-CONTAINING PROTEIN-RELATED"/>
    <property type="match status" value="1"/>
</dbReference>
<dbReference type="Gene3D" id="1.25.40.20">
    <property type="entry name" value="Ankyrin repeat-containing domain"/>
    <property type="match status" value="1"/>
</dbReference>
<name>A0A3L8PU43_9GAMM</name>
<dbReference type="SUPFAM" id="SSF48403">
    <property type="entry name" value="Ankyrin repeat"/>
    <property type="match status" value="1"/>
</dbReference>
<feature type="repeat" description="ANK" evidence="3">
    <location>
        <begin position="217"/>
        <end position="249"/>
    </location>
</feature>
<evidence type="ECO:0000256" key="1">
    <source>
        <dbReference type="ARBA" id="ARBA00022737"/>
    </source>
</evidence>
<dbReference type="Proteomes" id="UP000281474">
    <property type="component" value="Unassembled WGS sequence"/>
</dbReference>
<feature type="non-terminal residue" evidence="5">
    <location>
        <position position="1"/>
    </location>
</feature>
<evidence type="ECO:0000313" key="6">
    <source>
        <dbReference type="Proteomes" id="UP000281474"/>
    </source>
</evidence>
<accession>A0A3L8PU43</accession>
<dbReference type="PROSITE" id="PS50088">
    <property type="entry name" value="ANK_REPEAT"/>
    <property type="match status" value="3"/>
</dbReference>
<comment type="caution">
    <text evidence="5">The sequence shown here is derived from an EMBL/GenBank/DDBJ whole genome shotgun (WGS) entry which is preliminary data.</text>
</comment>
<dbReference type="PROSITE" id="PS50297">
    <property type="entry name" value="ANK_REP_REGION"/>
    <property type="match status" value="3"/>
</dbReference>
<evidence type="ECO:0000256" key="3">
    <source>
        <dbReference type="PROSITE-ProRule" id="PRU00023"/>
    </source>
</evidence>
<keyword evidence="2 3" id="KW-0040">ANK repeat</keyword>
<feature type="repeat" description="ANK" evidence="3">
    <location>
        <begin position="250"/>
        <end position="282"/>
    </location>
</feature>